<feature type="signal peptide" evidence="1">
    <location>
        <begin position="1"/>
        <end position="18"/>
    </location>
</feature>
<comment type="caution">
    <text evidence="3">The sequence shown here is derived from an EMBL/GenBank/DDBJ whole genome shotgun (WGS) entry which is preliminary data.</text>
</comment>
<name>A0ABQ6EW83_9VIBR</name>
<dbReference type="Proteomes" id="UP001157138">
    <property type="component" value="Unassembled WGS sequence"/>
</dbReference>
<keyword evidence="4" id="KW-1185">Reference proteome</keyword>
<evidence type="ECO:0000256" key="1">
    <source>
        <dbReference type="SAM" id="SignalP"/>
    </source>
</evidence>
<reference evidence="4" key="1">
    <citation type="journal article" date="2019" name="Int. J. Syst. Evol. Microbiol.">
        <title>The Global Catalogue of Microorganisms (GCM) 10K type strain sequencing project: providing services to taxonomists for standard genome sequencing and annotation.</title>
        <authorList>
            <consortium name="The Broad Institute Genomics Platform"/>
            <consortium name="The Broad Institute Genome Sequencing Center for Infectious Disease"/>
            <person name="Wu L."/>
            <person name="Ma J."/>
        </authorList>
    </citation>
    <scope>NUCLEOTIDE SEQUENCE [LARGE SCALE GENOMIC DNA]</scope>
    <source>
        <strain evidence="4">NBRC 108723</strain>
    </source>
</reference>
<evidence type="ECO:0000313" key="4">
    <source>
        <dbReference type="Proteomes" id="UP001157138"/>
    </source>
</evidence>
<dbReference type="PANTHER" id="PTHR39176:SF1">
    <property type="entry name" value="PERIPLASMIC PROTEIN"/>
    <property type="match status" value="1"/>
</dbReference>
<evidence type="ECO:0000313" key="3">
    <source>
        <dbReference type="EMBL" id="GLT17282.1"/>
    </source>
</evidence>
<dbReference type="EMBL" id="BSPW01000021">
    <property type="protein sequence ID" value="GLT17282.1"/>
    <property type="molecule type" value="Genomic_DNA"/>
</dbReference>
<keyword evidence="1" id="KW-0732">Signal</keyword>
<dbReference type="Gene3D" id="1.20.1270.180">
    <property type="match status" value="1"/>
</dbReference>
<dbReference type="RefSeq" id="WP_284191192.1">
    <property type="nucleotide sequence ID" value="NZ_BSPW01000021.1"/>
</dbReference>
<protein>
    <recommendedName>
        <fullName evidence="2">Lysozyme inhibitor LprI-like N-terminal domain-containing protein</fullName>
    </recommendedName>
</protein>
<gene>
    <name evidence="3" type="ORF">GCM10007938_10590</name>
</gene>
<dbReference type="InterPro" id="IPR009739">
    <property type="entry name" value="LprI-like_N"/>
</dbReference>
<feature type="domain" description="Lysozyme inhibitor LprI-like N-terminal" evidence="2">
    <location>
        <begin position="31"/>
        <end position="105"/>
    </location>
</feature>
<sequence length="122" mass="13914">MKKIITAITILVSGAVLADNCDKPRDDFDDLYCLNKVYQESDKELNSAYKSLRSFLNDEEKNKLKKTQISWIKNRNDECSFKMDGDFFVSLGCTTSMTVARTNHLLDRVRECKATGCQSSKL</sequence>
<feature type="chain" id="PRO_5046149140" description="Lysozyme inhibitor LprI-like N-terminal domain-containing protein" evidence="1">
    <location>
        <begin position="19"/>
        <end position="122"/>
    </location>
</feature>
<accession>A0ABQ6EW83</accession>
<proteinExistence type="predicted"/>
<dbReference type="Pfam" id="PF07007">
    <property type="entry name" value="LprI"/>
    <property type="match status" value="1"/>
</dbReference>
<organism evidence="3 4">
    <name type="scientific">Vibrio zhanjiangensis</name>
    <dbReference type="NCBI Taxonomy" id="1046128"/>
    <lineage>
        <taxon>Bacteria</taxon>
        <taxon>Pseudomonadati</taxon>
        <taxon>Pseudomonadota</taxon>
        <taxon>Gammaproteobacteria</taxon>
        <taxon>Vibrionales</taxon>
        <taxon>Vibrionaceae</taxon>
        <taxon>Vibrio</taxon>
    </lineage>
</organism>
<evidence type="ECO:0000259" key="2">
    <source>
        <dbReference type="Pfam" id="PF07007"/>
    </source>
</evidence>
<dbReference type="PANTHER" id="PTHR39176">
    <property type="entry name" value="PERIPLASMIC PROTEIN-RELATED"/>
    <property type="match status" value="1"/>
</dbReference>